<proteinExistence type="inferred from homology"/>
<dbReference type="EMBL" id="JACSQB010000079">
    <property type="protein sequence ID" value="MBD8047502.1"/>
    <property type="molecule type" value="Genomic_DNA"/>
</dbReference>
<dbReference type="InterPro" id="IPR004872">
    <property type="entry name" value="Lipoprotein_NlpA"/>
</dbReference>
<evidence type="ECO:0000256" key="6">
    <source>
        <dbReference type="PIRNR" id="PIRNR002854"/>
    </source>
</evidence>
<protein>
    <recommendedName>
        <fullName evidence="6">Lipoprotein</fullName>
    </recommendedName>
</protein>
<evidence type="ECO:0000256" key="3">
    <source>
        <dbReference type="ARBA" id="ARBA00023136"/>
    </source>
</evidence>
<dbReference type="SUPFAM" id="SSF53850">
    <property type="entry name" value="Periplasmic binding protein-like II"/>
    <property type="match status" value="1"/>
</dbReference>
<dbReference type="Gene3D" id="3.40.190.10">
    <property type="entry name" value="Periplasmic binding protein-like II"/>
    <property type="match status" value="2"/>
</dbReference>
<comment type="subcellular location">
    <subcellularLocation>
        <location evidence="1">Membrane</location>
        <topology evidence="1">Lipid-anchor</topology>
    </subcellularLocation>
</comment>
<keyword evidence="9" id="KW-1185">Reference proteome</keyword>
<keyword evidence="2 7" id="KW-0732">Signal</keyword>
<dbReference type="PANTHER" id="PTHR30429:SF0">
    <property type="entry name" value="METHIONINE-BINDING LIPOPROTEIN METQ"/>
    <property type="match status" value="1"/>
</dbReference>
<comment type="similarity">
    <text evidence="6">Belongs to the nlpA lipoprotein family.</text>
</comment>
<dbReference type="PIRSF" id="PIRSF002854">
    <property type="entry name" value="MetQ"/>
    <property type="match status" value="1"/>
</dbReference>
<dbReference type="PANTHER" id="PTHR30429">
    <property type="entry name" value="D-METHIONINE-BINDING LIPOPROTEIN METQ"/>
    <property type="match status" value="1"/>
</dbReference>
<dbReference type="Pfam" id="PF03180">
    <property type="entry name" value="Lipoprotein_9"/>
    <property type="match status" value="1"/>
</dbReference>
<organism evidence="8 9">
    <name type="scientific">Clostridium faecium</name>
    <dbReference type="NCBI Taxonomy" id="2762223"/>
    <lineage>
        <taxon>Bacteria</taxon>
        <taxon>Bacillati</taxon>
        <taxon>Bacillota</taxon>
        <taxon>Clostridia</taxon>
        <taxon>Eubacteriales</taxon>
        <taxon>Clostridiaceae</taxon>
        <taxon>Clostridium</taxon>
    </lineage>
</organism>
<reference evidence="8 9" key="1">
    <citation type="submission" date="2020-08" db="EMBL/GenBank/DDBJ databases">
        <title>A Genomic Blueprint of the Chicken Gut Microbiome.</title>
        <authorList>
            <person name="Gilroy R."/>
            <person name="Ravi A."/>
            <person name="Getino M."/>
            <person name="Pursley I."/>
            <person name="Horton D.L."/>
            <person name="Alikhan N.-F."/>
            <person name="Baker D."/>
            <person name="Gharbi K."/>
            <person name="Hall N."/>
            <person name="Watson M."/>
            <person name="Adriaenssens E.M."/>
            <person name="Foster-Nyarko E."/>
            <person name="Jarju S."/>
            <person name="Secka A."/>
            <person name="Antonio M."/>
            <person name="Oren A."/>
            <person name="Chaudhuri R."/>
            <person name="La Ragione R.M."/>
            <person name="Hildebrand F."/>
            <person name="Pallen M.J."/>
        </authorList>
    </citation>
    <scope>NUCLEOTIDE SEQUENCE [LARGE SCALE GENOMIC DNA]</scope>
    <source>
        <strain evidence="8 9">N37</strain>
    </source>
</reference>
<evidence type="ECO:0000313" key="9">
    <source>
        <dbReference type="Proteomes" id="UP000627166"/>
    </source>
</evidence>
<evidence type="ECO:0000256" key="5">
    <source>
        <dbReference type="ARBA" id="ARBA00023288"/>
    </source>
</evidence>
<name>A0ABR8YTM7_9CLOT</name>
<evidence type="ECO:0000256" key="7">
    <source>
        <dbReference type="SAM" id="SignalP"/>
    </source>
</evidence>
<dbReference type="PROSITE" id="PS51257">
    <property type="entry name" value="PROKAR_LIPOPROTEIN"/>
    <property type="match status" value="1"/>
</dbReference>
<feature type="chain" id="PRO_5046975156" description="Lipoprotein" evidence="7">
    <location>
        <begin position="24"/>
        <end position="281"/>
    </location>
</feature>
<keyword evidence="4" id="KW-0564">Palmitate</keyword>
<keyword evidence="3" id="KW-0472">Membrane</keyword>
<dbReference type="Proteomes" id="UP000627166">
    <property type="component" value="Unassembled WGS sequence"/>
</dbReference>
<keyword evidence="5 6" id="KW-0449">Lipoprotein</keyword>
<gene>
    <name evidence="8" type="ORF">H9637_10700</name>
</gene>
<feature type="signal peptide" evidence="7">
    <location>
        <begin position="1"/>
        <end position="23"/>
    </location>
</feature>
<evidence type="ECO:0000256" key="1">
    <source>
        <dbReference type="ARBA" id="ARBA00004635"/>
    </source>
</evidence>
<accession>A0ABR8YTM7</accession>
<evidence type="ECO:0000256" key="2">
    <source>
        <dbReference type="ARBA" id="ARBA00022729"/>
    </source>
</evidence>
<evidence type="ECO:0000256" key="4">
    <source>
        <dbReference type="ARBA" id="ARBA00023139"/>
    </source>
</evidence>
<sequence length="281" mass="30713">MKMKFKKILSLITTLALSLGLIACGKTNELKTTTDVPPKDIIVGVCAGPYGDMFKDAIQPSLEEKGYKVTIKEFSDYVQPNKALANKEIDLNMFQHSVYLEKFATGNNLKLTAIAEIPTAGMGIYSNKVKSLDELKEGALVTIPDDPTNLTRALKVLEAAGLITIDHKVENSIATEKDLSENPKKLEFKLIEAPQLPRTLDSADLAVINGNFAIAAALNPSEALYNEKLSDGYINVIAVRTEDADSQLSKDVVEIVKSSKFKSVIDDPNGQYKAFQKPADY</sequence>
<evidence type="ECO:0000313" key="8">
    <source>
        <dbReference type="EMBL" id="MBD8047502.1"/>
    </source>
</evidence>
<comment type="caution">
    <text evidence="8">The sequence shown here is derived from an EMBL/GenBank/DDBJ whole genome shotgun (WGS) entry which is preliminary data.</text>
</comment>